<accession>A0A7W7RF25</accession>
<proteinExistence type="predicted"/>
<dbReference type="RefSeq" id="WP_246437154.1">
    <property type="nucleotide sequence ID" value="NZ_JACHJT010000001.1"/>
</dbReference>
<evidence type="ECO:0000313" key="1">
    <source>
        <dbReference type="EMBL" id="MBB4930650.1"/>
    </source>
</evidence>
<dbReference type="AlphaFoldDB" id="A0A7W7RF25"/>
<dbReference type="Proteomes" id="UP000523007">
    <property type="component" value="Unassembled WGS sequence"/>
</dbReference>
<protein>
    <recommendedName>
        <fullName evidence="3">3'-phosphoadenosine 5'-phosphosulfate sulfotransferase (PAPS reductase)/FAD synthetase</fullName>
    </recommendedName>
</protein>
<evidence type="ECO:0000313" key="2">
    <source>
        <dbReference type="Proteomes" id="UP000523007"/>
    </source>
</evidence>
<sequence>MTVPSRARPADTSGPRLARHQRRLRLLLLDGTPGAAALLVLATHRAIPGFDAMLIPDTGAYPARLYRYLDRLARIAAEAGTQVLWVDAGVTPALSETHTSLLPLYTRTAEGTHGRMVSGCAYRQSHAVDAAIADLLGYPSAATVAAGVLADCVLGLGAEQPQHARPATARYRRNRYPLVELGWSSADCRAYLHHHELAHPPDMACTPCPNRTNASWAELRATDPQAWQQAVALDAALRHGPQSMAPCGMPQETTCYLHPERVPLDQADLDAERTPRPTPCVPWACRGTRAGTEGVVPREC</sequence>
<organism evidence="1 2">
    <name type="scientific">Lipingzhangella halophila</name>
    <dbReference type="NCBI Taxonomy" id="1783352"/>
    <lineage>
        <taxon>Bacteria</taxon>
        <taxon>Bacillati</taxon>
        <taxon>Actinomycetota</taxon>
        <taxon>Actinomycetes</taxon>
        <taxon>Streptosporangiales</taxon>
        <taxon>Nocardiopsidaceae</taxon>
        <taxon>Lipingzhangella</taxon>
    </lineage>
</organism>
<comment type="caution">
    <text evidence="1">The sequence shown here is derived from an EMBL/GenBank/DDBJ whole genome shotgun (WGS) entry which is preliminary data.</text>
</comment>
<keyword evidence="2" id="KW-1185">Reference proteome</keyword>
<dbReference type="EMBL" id="JACHJT010000001">
    <property type="protein sequence ID" value="MBB4930650.1"/>
    <property type="molecule type" value="Genomic_DNA"/>
</dbReference>
<gene>
    <name evidence="1" type="ORF">F4561_001470</name>
</gene>
<reference evidence="1 2" key="1">
    <citation type="submission" date="2020-08" db="EMBL/GenBank/DDBJ databases">
        <title>Sequencing the genomes of 1000 actinobacteria strains.</title>
        <authorList>
            <person name="Klenk H.-P."/>
        </authorList>
    </citation>
    <scope>NUCLEOTIDE SEQUENCE [LARGE SCALE GENOMIC DNA]</scope>
    <source>
        <strain evidence="1 2">DSM 102030</strain>
    </source>
</reference>
<name>A0A7W7RF25_9ACTN</name>
<evidence type="ECO:0008006" key="3">
    <source>
        <dbReference type="Google" id="ProtNLM"/>
    </source>
</evidence>